<feature type="region of interest" description="Disordered" evidence="1">
    <location>
        <begin position="24"/>
        <end position="55"/>
    </location>
</feature>
<dbReference type="Pfam" id="PF13424">
    <property type="entry name" value="TPR_12"/>
    <property type="match status" value="1"/>
</dbReference>
<organism evidence="3 4">
    <name type="scientific">Janthinobacterium tructae</name>
    <dbReference type="NCBI Taxonomy" id="2590869"/>
    <lineage>
        <taxon>Bacteria</taxon>
        <taxon>Pseudomonadati</taxon>
        <taxon>Pseudomonadota</taxon>
        <taxon>Betaproteobacteria</taxon>
        <taxon>Burkholderiales</taxon>
        <taxon>Oxalobacteraceae</taxon>
        <taxon>Janthinobacterium</taxon>
    </lineage>
</organism>
<dbReference type="PANTHER" id="PTHR10098">
    <property type="entry name" value="RAPSYN-RELATED"/>
    <property type="match status" value="1"/>
</dbReference>
<evidence type="ECO:0000256" key="1">
    <source>
        <dbReference type="SAM" id="MobiDB-lite"/>
    </source>
</evidence>
<dbReference type="InterPro" id="IPR024983">
    <property type="entry name" value="CHAT_dom"/>
</dbReference>
<dbReference type="KEGG" id="jas:FJQ89_12275"/>
<reference evidence="3 4" key="1">
    <citation type="submission" date="2019-06" db="EMBL/GenBank/DDBJ databases">
        <title>Complete genome sequence of Janthinobacterium sp. SNU WT3 isolated from diseased rainbow trout.</title>
        <authorList>
            <person name="Oh W.T."/>
            <person name="Park S.C."/>
        </authorList>
    </citation>
    <scope>NUCLEOTIDE SEQUENCE [LARGE SCALE GENOMIC DNA]</scope>
    <source>
        <strain evidence="3 4">SNU WT3</strain>
    </source>
</reference>
<keyword evidence="4" id="KW-1185">Reference proteome</keyword>
<dbReference type="Proteomes" id="UP000316665">
    <property type="component" value="Chromosome"/>
</dbReference>
<accession>A0A4Y6RDM7</accession>
<evidence type="ECO:0000313" key="3">
    <source>
        <dbReference type="EMBL" id="QDG71108.1"/>
    </source>
</evidence>
<protein>
    <submittedName>
        <fullName evidence="3">CHAT domain-containing protein</fullName>
    </submittedName>
</protein>
<feature type="domain" description="CHAT" evidence="2">
    <location>
        <begin position="837"/>
        <end position="1127"/>
    </location>
</feature>
<dbReference type="Gene3D" id="1.25.40.10">
    <property type="entry name" value="Tetratricopeptide repeat domain"/>
    <property type="match status" value="2"/>
</dbReference>
<name>A0A4Y6RDM7_9BURK</name>
<proteinExistence type="predicted"/>
<dbReference type="PANTHER" id="PTHR10098:SF112">
    <property type="entry name" value="SLR0380 PROTEIN"/>
    <property type="match status" value="1"/>
</dbReference>
<dbReference type="Pfam" id="PF12770">
    <property type="entry name" value="CHAT"/>
    <property type="match status" value="1"/>
</dbReference>
<dbReference type="AlphaFoldDB" id="A0A4Y6RDM7"/>
<sequence length="1127" mass="119046">MAGAGGGTGGKWHPAAPLRHHRSVAGPASHARRGQRCAPRGGSGQPRPGPGGPAVLALRPMKRLVLGLLLAVSALPQTASAGTCQAVIAPWLAQANDANDKELPAVSLPLFQRSVAACRAADDRAGIATGLLGAGQSLHMLNRYAESEQALLEGWAIRQALDDGDPGRESMYYPSELMYLYRQWSRFDLAWQWGDIALAAKARLIGKDTVSYGTSLSNLSGVALQTKEYARGLPYARQAMQTWARTSGEDSTDHAWGMRDVGVLLLRMGRMEEAYGYLERAYRIRLAAFGENRTETQTSVTDMANWYTLSGNDRQALAFAQRALAMAVQRSGADSMQASVALNRLSGIHLRLGESGKAWQEAEDGLRIRRALFGDRHANTVSAWQDVALTALADNQLGRAEVAAAAALEHCRAVYGEAAATCAAHQLAHGGARMALGQYQQALEAAQAAARLAMSGGQPLPADEADALLLAAQAQAALGLQDEAETALAGLEARLLQTPPATAGMLDTVRQARLLARAEHAGIGAAELQALAREAGAMAQQLAATRGAAHPAHAQALLDAAGLNARAGDAATARSQSARALAIGMATEQSMLEARAAAQLGALEPDAAGIFLGKQAVNALQATRAGTASLPVPLRQSFVRQKRAAYGQLADRLLDQRRIHEAETVLAMVREDEFHSLVRSAPDPRATRLGYTGAEGEWQRQFEARAAALRAGAQALAAARERQAQGVAQADDAWRRANDAMARLLDGATEALAVLPAGSVATPAPAGKAGMARAEPLKRGVLHLTYLVTDTRLRIVAQRGGRTGSTIHDVAIDERALAQRIARLRRSAQDPGLDARADAQALYALLLAPASRELDGATSLSLSLGGVLRYLPFAMLHDGRRWLVERLPVSLHGEQAGAQEAPRRAPSLALFGQTRASGELPALPFVQRELRAVQAIGHAARIPSQIYLDGDFTGAALQRALPANSSVHIASHFVLRSGVGADSYLLLGDGGKLSLAELAQDGYRFAGLDLLTLSACETAVPAGTDATGRELEGLAWLARQRGARNVLASLWRVSDQSTATLMGDFYAALAQGKGKPQALRQAQLRQIRAARHAVTATRGLTPLDAAGGGSDARGHPFYWAGFILLGS</sequence>
<dbReference type="SUPFAM" id="SSF48452">
    <property type="entry name" value="TPR-like"/>
    <property type="match status" value="2"/>
</dbReference>
<dbReference type="EMBL" id="CP041185">
    <property type="protein sequence ID" value="QDG71108.1"/>
    <property type="molecule type" value="Genomic_DNA"/>
</dbReference>
<gene>
    <name evidence="3" type="ORF">FJQ89_12275</name>
</gene>
<evidence type="ECO:0000313" key="4">
    <source>
        <dbReference type="Proteomes" id="UP000316665"/>
    </source>
</evidence>
<dbReference type="OrthoDB" id="9771112at2"/>
<dbReference type="InterPro" id="IPR011990">
    <property type="entry name" value="TPR-like_helical_dom_sf"/>
</dbReference>
<evidence type="ECO:0000259" key="2">
    <source>
        <dbReference type="Pfam" id="PF12770"/>
    </source>
</evidence>